<keyword evidence="7" id="KW-1185">Reference proteome</keyword>
<keyword evidence="3 5" id="KW-1133">Transmembrane helix</keyword>
<evidence type="ECO:0000313" key="6">
    <source>
        <dbReference type="EMBL" id="MBB3154896.1"/>
    </source>
</evidence>
<dbReference type="RefSeq" id="WP_183569071.1">
    <property type="nucleotide sequence ID" value="NZ_CBCSLB010000019.1"/>
</dbReference>
<feature type="transmembrane region" description="Helical" evidence="5">
    <location>
        <begin position="110"/>
        <end position="135"/>
    </location>
</feature>
<dbReference type="GO" id="GO:0043953">
    <property type="term" value="P:protein transport by the Tat complex"/>
    <property type="evidence" value="ECO:0007669"/>
    <property type="project" value="UniProtKB-UniRule"/>
</dbReference>
<keyword evidence="2 5" id="KW-0812">Transmembrane</keyword>
<organism evidence="6 7">
    <name type="scientific">Paenibacillus endophyticus</name>
    <dbReference type="NCBI Taxonomy" id="1294268"/>
    <lineage>
        <taxon>Bacteria</taxon>
        <taxon>Bacillati</taxon>
        <taxon>Bacillota</taxon>
        <taxon>Bacilli</taxon>
        <taxon>Bacillales</taxon>
        <taxon>Paenibacillaceae</taxon>
        <taxon>Paenibacillus</taxon>
    </lineage>
</organism>
<evidence type="ECO:0000313" key="7">
    <source>
        <dbReference type="Proteomes" id="UP000518605"/>
    </source>
</evidence>
<evidence type="ECO:0000256" key="1">
    <source>
        <dbReference type="ARBA" id="ARBA00004141"/>
    </source>
</evidence>
<dbReference type="NCBIfam" id="TIGR00945">
    <property type="entry name" value="tatC"/>
    <property type="match status" value="1"/>
</dbReference>
<dbReference type="PANTHER" id="PTHR30371">
    <property type="entry name" value="SEC-INDEPENDENT PROTEIN TRANSLOCASE PROTEIN TATC"/>
    <property type="match status" value="1"/>
</dbReference>
<proteinExistence type="inferred from homology"/>
<comment type="function">
    <text evidence="5">Part of the twin-arginine translocation (Tat) system that transports large folded proteins containing a characteristic twin-arginine motif in their signal peptide across membranes.</text>
</comment>
<dbReference type="PROSITE" id="PS01218">
    <property type="entry name" value="TATC"/>
    <property type="match status" value="1"/>
</dbReference>
<name>A0A7W5CBY7_9BACL</name>
<comment type="caution">
    <text evidence="6">The sequence shown here is derived from an EMBL/GenBank/DDBJ whole genome shotgun (WGS) entry which is preliminary data.</text>
</comment>
<evidence type="ECO:0000256" key="4">
    <source>
        <dbReference type="ARBA" id="ARBA00023136"/>
    </source>
</evidence>
<feature type="transmembrane region" description="Helical" evidence="5">
    <location>
        <begin position="65"/>
        <end position="89"/>
    </location>
</feature>
<keyword evidence="5" id="KW-0811">Translocation</keyword>
<dbReference type="InterPro" id="IPR002033">
    <property type="entry name" value="TatC"/>
</dbReference>
<feature type="transmembrane region" description="Helical" evidence="5">
    <location>
        <begin position="155"/>
        <end position="181"/>
    </location>
</feature>
<accession>A0A7W5CBY7</accession>
<comment type="subcellular location">
    <subcellularLocation>
        <location evidence="5">Cell membrane</location>
        <topology evidence="5">Multi-pass membrane protein</topology>
    </subcellularLocation>
    <subcellularLocation>
        <location evidence="1">Membrane</location>
        <topology evidence="1">Multi-pass membrane protein</topology>
    </subcellularLocation>
</comment>
<keyword evidence="4 5" id="KW-0472">Membrane</keyword>
<dbReference type="Proteomes" id="UP000518605">
    <property type="component" value="Unassembled WGS sequence"/>
</dbReference>
<feature type="transmembrane region" description="Helical" evidence="5">
    <location>
        <begin position="214"/>
        <end position="231"/>
    </location>
</feature>
<feature type="transmembrane region" description="Helical" evidence="5">
    <location>
        <begin position="193"/>
        <end position="208"/>
    </location>
</feature>
<feature type="transmembrane region" description="Helical" evidence="5">
    <location>
        <begin position="20"/>
        <end position="45"/>
    </location>
</feature>
<dbReference type="PRINTS" id="PR01840">
    <property type="entry name" value="TATCFAMILY"/>
</dbReference>
<dbReference type="PANTHER" id="PTHR30371:SF4">
    <property type="entry name" value="SEC-INDEPENDENT PROTEIN TRANSLOCASE PROTEIN TATCD"/>
    <property type="match status" value="1"/>
</dbReference>
<gene>
    <name evidence="5" type="primary">tatC</name>
    <name evidence="6" type="ORF">FHS16_004978</name>
</gene>
<dbReference type="GO" id="GO:0033281">
    <property type="term" value="C:TAT protein transport complex"/>
    <property type="evidence" value="ECO:0007669"/>
    <property type="project" value="UniProtKB-UniRule"/>
</dbReference>
<sequence length="249" mass="28185">MSKNTIMPLLEHIVELRKLLIWIFSVFAVFAAVGIGVSPMILDYIKSTPPASTLEWNVFSPFDGIRMYMSVALVFACTASFPVTLYLIWGFVKKGLHQHERSAALRYIPYSVVCLLLGLGFGYYVVLPMSFTFITNVSEKLNLVETYGINEYFRFMINIILPIAIAFELPIFVMFMTKIGVLSPDRLKKSRRYAYLILVIVANVISPPDFVSAFIILIPLVVLFEISVFLSRSVYRKRQELIEGANAAA</sequence>
<dbReference type="Pfam" id="PF00902">
    <property type="entry name" value="TatC"/>
    <property type="match status" value="1"/>
</dbReference>
<dbReference type="GO" id="GO:0009977">
    <property type="term" value="F:proton motive force dependent protein transmembrane transporter activity"/>
    <property type="evidence" value="ECO:0007669"/>
    <property type="project" value="TreeGrafter"/>
</dbReference>
<evidence type="ECO:0000256" key="3">
    <source>
        <dbReference type="ARBA" id="ARBA00022989"/>
    </source>
</evidence>
<reference evidence="6 7" key="1">
    <citation type="submission" date="2020-08" db="EMBL/GenBank/DDBJ databases">
        <title>Genomic Encyclopedia of Type Strains, Phase III (KMG-III): the genomes of soil and plant-associated and newly described type strains.</title>
        <authorList>
            <person name="Whitman W."/>
        </authorList>
    </citation>
    <scope>NUCLEOTIDE SEQUENCE [LARGE SCALE GENOMIC DNA]</scope>
    <source>
        <strain evidence="6 7">CECT 8234</strain>
    </source>
</reference>
<keyword evidence="5" id="KW-0813">Transport</keyword>
<dbReference type="InterPro" id="IPR019820">
    <property type="entry name" value="Sec-indep_translocase_CS"/>
</dbReference>
<keyword evidence="5" id="KW-0653">Protein transport</keyword>
<dbReference type="EMBL" id="JACHXW010000019">
    <property type="protein sequence ID" value="MBB3154896.1"/>
    <property type="molecule type" value="Genomic_DNA"/>
</dbReference>
<protein>
    <recommendedName>
        <fullName evidence="5">Sec-independent protein translocase protein TatC</fullName>
    </recommendedName>
</protein>
<keyword evidence="5" id="KW-1003">Cell membrane</keyword>
<dbReference type="AlphaFoldDB" id="A0A7W5CBY7"/>
<comment type="subunit">
    <text evidence="5">Forms a complex with TatA.</text>
</comment>
<evidence type="ECO:0000256" key="5">
    <source>
        <dbReference type="HAMAP-Rule" id="MF_00902"/>
    </source>
</evidence>
<evidence type="ECO:0000256" key="2">
    <source>
        <dbReference type="ARBA" id="ARBA00022692"/>
    </source>
</evidence>
<comment type="similarity">
    <text evidence="5">Belongs to the TatC family.</text>
</comment>
<dbReference type="GO" id="GO:0065002">
    <property type="term" value="P:intracellular protein transmembrane transport"/>
    <property type="evidence" value="ECO:0007669"/>
    <property type="project" value="TreeGrafter"/>
</dbReference>
<dbReference type="HAMAP" id="MF_00902">
    <property type="entry name" value="TatC"/>
    <property type="match status" value="1"/>
</dbReference>